<keyword evidence="3" id="KW-1185">Reference proteome</keyword>
<reference evidence="2 3" key="1">
    <citation type="submission" date="2024-01" db="EMBL/GenBank/DDBJ databases">
        <title>The genomes of 5 underutilized Papilionoideae crops provide insights into root nodulation and disease resistanc.</title>
        <authorList>
            <person name="Jiang F."/>
        </authorList>
    </citation>
    <scope>NUCLEOTIDE SEQUENCE [LARGE SCALE GENOMIC DNA]</scope>
    <source>
        <strain evidence="2">LVBAO_FW01</strain>
        <tissue evidence="2">Leaves</tissue>
    </source>
</reference>
<keyword evidence="1" id="KW-0732">Signal</keyword>
<feature type="signal peptide" evidence="1">
    <location>
        <begin position="1"/>
        <end position="16"/>
    </location>
</feature>
<evidence type="ECO:0000313" key="3">
    <source>
        <dbReference type="Proteomes" id="UP001367508"/>
    </source>
</evidence>
<proteinExistence type="predicted"/>
<name>A0AAN9M8A7_CANGL</name>
<dbReference type="EMBL" id="JAYMYQ010000002">
    <property type="protein sequence ID" value="KAK7349726.1"/>
    <property type="molecule type" value="Genomic_DNA"/>
</dbReference>
<protein>
    <recommendedName>
        <fullName evidence="4">Secreted protein</fullName>
    </recommendedName>
</protein>
<feature type="chain" id="PRO_5042889820" description="Secreted protein" evidence="1">
    <location>
        <begin position="17"/>
        <end position="72"/>
    </location>
</feature>
<evidence type="ECO:0000256" key="1">
    <source>
        <dbReference type="SAM" id="SignalP"/>
    </source>
</evidence>
<dbReference type="Proteomes" id="UP001367508">
    <property type="component" value="Unassembled WGS sequence"/>
</dbReference>
<accession>A0AAN9M8A7</accession>
<organism evidence="2 3">
    <name type="scientific">Canavalia gladiata</name>
    <name type="common">Sword bean</name>
    <name type="synonym">Dolichos gladiatus</name>
    <dbReference type="NCBI Taxonomy" id="3824"/>
    <lineage>
        <taxon>Eukaryota</taxon>
        <taxon>Viridiplantae</taxon>
        <taxon>Streptophyta</taxon>
        <taxon>Embryophyta</taxon>
        <taxon>Tracheophyta</taxon>
        <taxon>Spermatophyta</taxon>
        <taxon>Magnoliopsida</taxon>
        <taxon>eudicotyledons</taxon>
        <taxon>Gunneridae</taxon>
        <taxon>Pentapetalae</taxon>
        <taxon>rosids</taxon>
        <taxon>fabids</taxon>
        <taxon>Fabales</taxon>
        <taxon>Fabaceae</taxon>
        <taxon>Papilionoideae</taxon>
        <taxon>50 kb inversion clade</taxon>
        <taxon>NPAAA clade</taxon>
        <taxon>indigoferoid/millettioid clade</taxon>
        <taxon>Phaseoleae</taxon>
        <taxon>Canavalia</taxon>
    </lineage>
</organism>
<dbReference type="AlphaFoldDB" id="A0AAN9M8A7"/>
<evidence type="ECO:0008006" key="4">
    <source>
        <dbReference type="Google" id="ProtNLM"/>
    </source>
</evidence>
<sequence length="72" mass="8258">MARFMALLSMFSIVILRKCIHMYDEYAHLLMDMAFVLVSSVRFSGMSFRPTEAVSGRISPMTSMTMMGRPDR</sequence>
<evidence type="ECO:0000313" key="2">
    <source>
        <dbReference type="EMBL" id="KAK7349726.1"/>
    </source>
</evidence>
<gene>
    <name evidence="2" type="ORF">VNO77_07340</name>
</gene>
<comment type="caution">
    <text evidence="2">The sequence shown here is derived from an EMBL/GenBank/DDBJ whole genome shotgun (WGS) entry which is preliminary data.</text>
</comment>